<gene>
    <name evidence="2" type="ORF">M5D96_003250</name>
</gene>
<keyword evidence="1" id="KW-0472">Membrane</keyword>
<proteinExistence type="predicted"/>
<dbReference type="EMBL" id="JAMKOV010000002">
    <property type="protein sequence ID" value="KAI8041954.1"/>
    <property type="molecule type" value="Genomic_DNA"/>
</dbReference>
<organism evidence="2 3">
    <name type="scientific">Drosophila gunungcola</name>
    <name type="common">fruit fly</name>
    <dbReference type="NCBI Taxonomy" id="103775"/>
    <lineage>
        <taxon>Eukaryota</taxon>
        <taxon>Metazoa</taxon>
        <taxon>Ecdysozoa</taxon>
        <taxon>Arthropoda</taxon>
        <taxon>Hexapoda</taxon>
        <taxon>Insecta</taxon>
        <taxon>Pterygota</taxon>
        <taxon>Neoptera</taxon>
        <taxon>Endopterygota</taxon>
        <taxon>Diptera</taxon>
        <taxon>Brachycera</taxon>
        <taxon>Muscomorpha</taxon>
        <taxon>Ephydroidea</taxon>
        <taxon>Drosophilidae</taxon>
        <taxon>Drosophila</taxon>
        <taxon>Sophophora</taxon>
    </lineage>
</organism>
<reference evidence="2" key="1">
    <citation type="journal article" date="2023" name="Genome Biol. Evol.">
        <title>Long-read-based Genome Assembly of Drosophila gunungcola Reveals Fewer Chemosensory Genes in Flower-breeding Species.</title>
        <authorList>
            <person name="Negi A."/>
            <person name="Liao B.Y."/>
            <person name="Yeh S.D."/>
        </authorList>
    </citation>
    <scope>NUCLEOTIDE SEQUENCE</scope>
    <source>
        <strain evidence="2">Sukarami</strain>
    </source>
</reference>
<evidence type="ECO:0000256" key="1">
    <source>
        <dbReference type="SAM" id="Phobius"/>
    </source>
</evidence>
<dbReference type="Proteomes" id="UP001059596">
    <property type="component" value="Unassembled WGS sequence"/>
</dbReference>
<feature type="transmembrane region" description="Helical" evidence="1">
    <location>
        <begin position="12"/>
        <end position="34"/>
    </location>
</feature>
<evidence type="ECO:0000313" key="3">
    <source>
        <dbReference type="Proteomes" id="UP001059596"/>
    </source>
</evidence>
<comment type="caution">
    <text evidence="2">The sequence shown here is derived from an EMBL/GenBank/DDBJ whole genome shotgun (WGS) entry which is preliminary data.</text>
</comment>
<dbReference type="AlphaFoldDB" id="A0A9P9YSN7"/>
<name>A0A9P9YSN7_9MUSC</name>
<protein>
    <submittedName>
        <fullName evidence="2">Uncharacterized protein</fullName>
    </submittedName>
</protein>
<evidence type="ECO:0000313" key="2">
    <source>
        <dbReference type="EMBL" id="KAI8041954.1"/>
    </source>
</evidence>
<accession>A0A9P9YSN7</accession>
<keyword evidence="3" id="KW-1185">Reference proteome</keyword>
<sequence length="38" mass="4355">ENSIFPFKVRHFIRLWVADSFLVGLSTFGFGRVISSSH</sequence>
<keyword evidence="1" id="KW-1133">Transmembrane helix</keyword>
<feature type="non-terminal residue" evidence="2">
    <location>
        <position position="1"/>
    </location>
</feature>
<keyword evidence="1" id="KW-0812">Transmembrane</keyword>